<organism evidence="2">
    <name type="scientific">Desulfobacca acetoxidans</name>
    <dbReference type="NCBI Taxonomy" id="60893"/>
    <lineage>
        <taxon>Bacteria</taxon>
        <taxon>Pseudomonadati</taxon>
        <taxon>Thermodesulfobacteriota</taxon>
        <taxon>Desulfobaccia</taxon>
        <taxon>Desulfobaccales</taxon>
        <taxon>Desulfobaccaceae</taxon>
        <taxon>Desulfobacca</taxon>
    </lineage>
</organism>
<keyword evidence="1" id="KW-0812">Transmembrane</keyword>
<evidence type="ECO:0008006" key="3">
    <source>
        <dbReference type="Google" id="ProtNLM"/>
    </source>
</evidence>
<reference evidence="2" key="1">
    <citation type="journal article" date="2020" name="mSystems">
        <title>Genome- and Community-Level Interaction Insights into Carbon Utilization and Element Cycling Functions of Hydrothermarchaeota in Hydrothermal Sediment.</title>
        <authorList>
            <person name="Zhou Z."/>
            <person name="Liu Y."/>
            <person name="Xu W."/>
            <person name="Pan J."/>
            <person name="Luo Z.H."/>
            <person name="Li M."/>
        </authorList>
    </citation>
    <scope>NUCLEOTIDE SEQUENCE [LARGE SCALE GENOMIC DNA]</scope>
    <source>
        <strain evidence="2">SpSt-897</strain>
    </source>
</reference>
<comment type="caution">
    <text evidence="2">The sequence shown here is derived from an EMBL/GenBank/DDBJ whole genome shotgun (WGS) entry which is preliminary data.</text>
</comment>
<dbReference type="AlphaFoldDB" id="A0A7C3Z0S0"/>
<keyword evidence="1" id="KW-0472">Membrane</keyword>
<dbReference type="EMBL" id="DTMF01000146">
    <property type="protein sequence ID" value="HGF33907.1"/>
    <property type="molecule type" value="Genomic_DNA"/>
</dbReference>
<feature type="transmembrane region" description="Helical" evidence="1">
    <location>
        <begin position="12"/>
        <end position="31"/>
    </location>
</feature>
<sequence>MLRRWKELHQEIRFDLPVILFLGLMVGILALRANPLLYDLDVGWLVRTGEYLLDHRSLPPGDLYSFSNPGKPWILYQWAFEVYLGGLHHLAKLGGVVWGTSILIALTYALLLHHLVRIGLSPGWATALGFLAALANMFHWLSRPLTATLLCYTLQLCLLEAYRLRPRNQLLLLPVIFLLWANIHLGFVFGLLVLALYGVGGSLWPGAFRGPGAPRDYRILFIALLCFGATLLNPYGPKLFSYLGQLAFSTTMNAHIQELQSPDFHAPCFVFFLLQLILLLWLSGPKYPGRPVLLVLVTVTLCMGLYSARHLTLFAVPTAMHLGYSIVAREKLPVCEPGGISKAGWLVAGAVAVLSLFWVVAIERWHPGFYQFDSRRVPQGAVRYLAAQVEGGKPLKIFNLRDFWGSYLIYALFPQIRVYLDTRFDMYGDEFFKEAINTQQKALLDFRVVLPLNVDYLLVDKKSLERRQVDQQKPKGPFLLVYEDDQALLYRVDRNSP</sequence>
<feature type="transmembrane region" description="Helical" evidence="1">
    <location>
        <begin position="217"/>
        <end position="235"/>
    </location>
</feature>
<feature type="transmembrane region" description="Helical" evidence="1">
    <location>
        <begin position="123"/>
        <end position="141"/>
    </location>
</feature>
<feature type="transmembrane region" description="Helical" evidence="1">
    <location>
        <begin position="343"/>
        <end position="362"/>
    </location>
</feature>
<gene>
    <name evidence="2" type="ORF">ENW96_05885</name>
</gene>
<evidence type="ECO:0000256" key="1">
    <source>
        <dbReference type="SAM" id="Phobius"/>
    </source>
</evidence>
<proteinExistence type="predicted"/>
<accession>A0A7C3Z0S0</accession>
<name>A0A7C3Z0S0_9BACT</name>
<feature type="transmembrane region" description="Helical" evidence="1">
    <location>
        <begin position="171"/>
        <end position="197"/>
    </location>
</feature>
<feature type="transmembrane region" description="Helical" evidence="1">
    <location>
        <begin position="288"/>
        <end position="306"/>
    </location>
</feature>
<feature type="transmembrane region" description="Helical" evidence="1">
    <location>
        <begin position="90"/>
        <end position="111"/>
    </location>
</feature>
<evidence type="ECO:0000313" key="2">
    <source>
        <dbReference type="EMBL" id="HGF33907.1"/>
    </source>
</evidence>
<feature type="transmembrane region" description="Helical" evidence="1">
    <location>
        <begin position="264"/>
        <end position="282"/>
    </location>
</feature>
<protein>
    <recommendedName>
        <fullName evidence="3">Glycosyltransferase RgtA/B/C/D-like domain-containing protein</fullName>
    </recommendedName>
</protein>
<keyword evidence="1" id="KW-1133">Transmembrane helix</keyword>